<organism evidence="1 2">
    <name type="scientific">Dryococelus australis</name>
    <dbReference type="NCBI Taxonomy" id="614101"/>
    <lineage>
        <taxon>Eukaryota</taxon>
        <taxon>Metazoa</taxon>
        <taxon>Ecdysozoa</taxon>
        <taxon>Arthropoda</taxon>
        <taxon>Hexapoda</taxon>
        <taxon>Insecta</taxon>
        <taxon>Pterygota</taxon>
        <taxon>Neoptera</taxon>
        <taxon>Polyneoptera</taxon>
        <taxon>Phasmatodea</taxon>
        <taxon>Verophasmatodea</taxon>
        <taxon>Anareolatae</taxon>
        <taxon>Phasmatidae</taxon>
        <taxon>Eurycanthinae</taxon>
        <taxon>Dryococelus</taxon>
    </lineage>
</organism>
<accession>A0ABQ9GL65</accession>
<evidence type="ECO:0008006" key="3">
    <source>
        <dbReference type="Google" id="ProtNLM"/>
    </source>
</evidence>
<keyword evidence="2" id="KW-1185">Reference proteome</keyword>
<protein>
    <recommendedName>
        <fullName evidence="3">PH domain-containing protein</fullName>
    </recommendedName>
</protein>
<dbReference type="Proteomes" id="UP001159363">
    <property type="component" value="Chromosome 10"/>
</dbReference>
<proteinExistence type="predicted"/>
<dbReference type="EMBL" id="JARBHB010000011">
    <property type="protein sequence ID" value="KAJ8872739.1"/>
    <property type="molecule type" value="Genomic_DNA"/>
</dbReference>
<sequence>MGEAESKEVAKEWLTAVMSLVGKCMEIEIDISSTTGLLDINDQRLRKSKAGKESATIRITKPSQYSLGVISENRGNETRTARLAIKPGGPVGSHYTTLVSVMKITNWSHILPLRGDISCLVEQILPWYLVVVKHEEPIVCAIQANLLSKVTNYDSWIGGLKQGLSLTYHQTVAARRQTRGRSGAADFETSASSLLHHLQGDDIVPMIVLPTIGFVDVPSIGCVNNPDRCTCFSVVKVYMERQENEENNNQEGALQRCTEGDTKDECCILILYGVVHNGAYYVPQLMAHLSLNVNTVSANFVTSRPTNMLTRPFGRDWKKVCWFEEARLSPHQANWQVWVRSIKRTEKKSKITEDFGMLPNSLSNYLKTMIKF</sequence>
<reference evidence="1 2" key="1">
    <citation type="submission" date="2023-02" db="EMBL/GenBank/DDBJ databases">
        <title>LHISI_Scaffold_Assembly.</title>
        <authorList>
            <person name="Stuart O.P."/>
            <person name="Cleave R."/>
            <person name="Magrath M.J.L."/>
            <person name="Mikheyev A.S."/>
        </authorList>
    </citation>
    <scope>NUCLEOTIDE SEQUENCE [LARGE SCALE GENOMIC DNA]</scope>
    <source>
        <strain evidence="1">Daus_M_001</strain>
        <tissue evidence="1">Leg muscle</tissue>
    </source>
</reference>
<evidence type="ECO:0000313" key="1">
    <source>
        <dbReference type="EMBL" id="KAJ8872739.1"/>
    </source>
</evidence>
<name>A0ABQ9GL65_9NEOP</name>
<evidence type="ECO:0000313" key="2">
    <source>
        <dbReference type="Proteomes" id="UP001159363"/>
    </source>
</evidence>
<comment type="caution">
    <text evidence="1">The sequence shown here is derived from an EMBL/GenBank/DDBJ whole genome shotgun (WGS) entry which is preliminary data.</text>
</comment>
<gene>
    <name evidence="1" type="ORF">PR048_026354</name>
</gene>